<evidence type="ECO:0000313" key="1">
    <source>
        <dbReference type="EMBL" id="CAI2186879.1"/>
    </source>
</evidence>
<gene>
    <name evidence="1" type="ORF">FWILDA_LOCUS12796</name>
</gene>
<proteinExistence type="predicted"/>
<dbReference type="AlphaFoldDB" id="A0A9W4SZB9"/>
<accession>A0A9W4SZB9</accession>
<comment type="caution">
    <text evidence="1">The sequence shown here is derived from an EMBL/GenBank/DDBJ whole genome shotgun (WGS) entry which is preliminary data.</text>
</comment>
<dbReference type="EMBL" id="CAMKVN010004350">
    <property type="protein sequence ID" value="CAI2186879.1"/>
    <property type="molecule type" value="Genomic_DNA"/>
</dbReference>
<dbReference type="OrthoDB" id="2442197at2759"/>
<organism evidence="1 2">
    <name type="scientific">Funneliformis geosporum</name>
    <dbReference type="NCBI Taxonomy" id="1117311"/>
    <lineage>
        <taxon>Eukaryota</taxon>
        <taxon>Fungi</taxon>
        <taxon>Fungi incertae sedis</taxon>
        <taxon>Mucoromycota</taxon>
        <taxon>Glomeromycotina</taxon>
        <taxon>Glomeromycetes</taxon>
        <taxon>Glomerales</taxon>
        <taxon>Glomeraceae</taxon>
        <taxon>Funneliformis</taxon>
    </lineage>
</organism>
<reference evidence="1" key="1">
    <citation type="submission" date="2022-08" db="EMBL/GenBank/DDBJ databases">
        <authorList>
            <person name="Kallberg Y."/>
            <person name="Tangrot J."/>
            <person name="Rosling A."/>
        </authorList>
    </citation>
    <scope>NUCLEOTIDE SEQUENCE</scope>
    <source>
        <strain evidence="1">Wild A</strain>
    </source>
</reference>
<evidence type="ECO:0000313" key="2">
    <source>
        <dbReference type="Proteomes" id="UP001153678"/>
    </source>
</evidence>
<dbReference type="Proteomes" id="UP001153678">
    <property type="component" value="Unassembled WGS sequence"/>
</dbReference>
<sequence>MIWLKDLIVQLTMKHNTTGYTPFYLLYKRQATLPIELKIPTELSNNKNIKDALIERLFKIINQLEDDLQIALNQIKEDQ</sequence>
<keyword evidence="2" id="KW-1185">Reference proteome</keyword>
<protein>
    <submittedName>
        <fullName evidence="1">7118_t:CDS:1</fullName>
    </submittedName>
</protein>
<name>A0A9W4SZB9_9GLOM</name>